<evidence type="ECO:0000256" key="1">
    <source>
        <dbReference type="ARBA" id="ARBA00022443"/>
    </source>
</evidence>
<dbReference type="InterPro" id="IPR032675">
    <property type="entry name" value="LRR_dom_sf"/>
</dbReference>
<dbReference type="OrthoDB" id="2163268at2759"/>
<dbReference type="Pfam" id="PF00018">
    <property type="entry name" value="SH3_1"/>
    <property type="match status" value="1"/>
</dbReference>
<dbReference type="InterPro" id="IPR052394">
    <property type="entry name" value="LRR-containing"/>
</dbReference>
<dbReference type="SUPFAM" id="SSF50044">
    <property type="entry name" value="SH3-domain"/>
    <property type="match status" value="1"/>
</dbReference>
<dbReference type="Gene3D" id="3.80.10.10">
    <property type="entry name" value="Ribonuclease Inhibitor"/>
    <property type="match status" value="1"/>
</dbReference>
<name>A0A1X7T8J2_AMPQE</name>
<sequence length="486" mass="55993">MRFKVMNNECFAEEIKLADGEEQELRTLLDYKEGSIFEQDKQLNIIKKRKEYIERRLETPESKLKVKLVTRGKLINKIFKSKKSETQYFRTSLLMKAGTESTGIICLYYLMTGREEALVEYKKEIELLQEDISITSEQLLMIQKGNVEKKDQCTQSLDTPTAESIYTSRIDYQARHSDEISFTEGEQLEIYDKRGGGHQWYGRSLVFGDEGYIPSSCVYSMLESLQLLEFILSVEEVSLPILQKIRNDSSSNDEKASLFLETINDDPIMISALRQDKKQHDKGVTGRVNWDSNFVSLEYSSPVQCNEVISNINNNHEVIRLNYSSTNSTVSLLSSTKLHTLNLRALEIYRTPLTNDCIQYLCILLTNNKTIQELVINYHSISDRGVTNICQALEHNSTLTSLDLYRNPLITSTSGLSLFELLLNNSSLVKLNLRKTSLSTESILLILQSLMDNNNIKRLTLDGRHKETCINTYPIYHLIQDRVHWW</sequence>
<dbReference type="SUPFAM" id="SSF52047">
    <property type="entry name" value="RNI-like"/>
    <property type="match status" value="1"/>
</dbReference>
<dbReference type="AlphaFoldDB" id="A0A1X7T8J2"/>
<keyword evidence="1 2" id="KW-0728">SH3 domain</keyword>
<organism evidence="5">
    <name type="scientific">Amphimedon queenslandica</name>
    <name type="common">Sponge</name>
    <dbReference type="NCBI Taxonomy" id="400682"/>
    <lineage>
        <taxon>Eukaryota</taxon>
        <taxon>Metazoa</taxon>
        <taxon>Porifera</taxon>
        <taxon>Demospongiae</taxon>
        <taxon>Heteroscleromorpha</taxon>
        <taxon>Haplosclerida</taxon>
        <taxon>Niphatidae</taxon>
        <taxon>Amphimedon</taxon>
    </lineage>
</organism>
<evidence type="ECO:0000256" key="2">
    <source>
        <dbReference type="PROSITE-ProRule" id="PRU00192"/>
    </source>
</evidence>
<proteinExistence type="predicted"/>
<accession>A0A1X7T8J2</accession>
<dbReference type="SMART" id="SM00368">
    <property type="entry name" value="LRR_RI"/>
    <property type="match status" value="2"/>
</dbReference>
<evidence type="ECO:0000256" key="3">
    <source>
        <dbReference type="SAM" id="Coils"/>
    </source>
</evidence>
<protein>
    <recommendedName>
        <fullName evidence="4">SH3 domain-containing protein</fullName>
    </recommendedName>
</protein>
<dbReference type="Gene3D" id="2.30.30.40">
    <property type="entry name" value="SH3 Domains"/>
    <property type="match status" value="1"/>
</dbReference>
<keyword evidence="3" id="KW-0175">Coiled coil</keyword>
<evidence type="ECO:0000313" key="5">
    <source>
        <dbReference type="EnsemblMetazoa" id="Aqu2.1.10874_001"/>
    </source>
</evidence>
<dbReference type="EnsemblMetazoa" id="Aqu2.1.10874_001">
    <property type="protein sequence ID" value="Aqu2.1.10874_001"/>
    <property type="gene ID" value="Aqu2.1.10874"/>
</dbReference>
<evidence type="ECO:0000259" key="4">
    <source>
        <dbReference type="PROSITE" id="PS50002"/>
    </source>
</evidence>
<dbReference type="InterPro" id="IPR001452">
    <property type="entry name" value="SH3_domain"/>
</dbReference>
<dbReference type="PANTHER" id="PTHR24114:SF2">
    <property type="entry name" value="F-BOX DOMAIN-CONTAINING PROTEIN-RELATED"/>
    <property type="match status" value="1"/>
</dbReference>
<dbReference type="InParanoid" id="A0A1X7T8J2"/>
<dbReference type="InterPro" id="IPR036028">
    <property type="entry name" value="SH3-like_dom_sf"/>
</dbReference>
<feature type="coiled-coil region" evidence="3">
    <location>
        <begin position="111"/>
        <end position="138"/>
    </location>
</feature>
<dbReference type="PROSITE" id="PS50002">
    <property type="entry name" value="SH3"/>
    <property type="match status" value="1"/>
</dbReference>
<feature type="domain" description="SH3" evidence="4">
    <location>
        <begin position="161"/>
        <end position="223"/>
    </location>
</feature>
<dbReference type="SMART" id="SM00326">
    <property type="entry name" value="SH3"/>
    <property type="match status" value="1"/>
</dbReference>
<dbReference type="PANTHER" id="PTHR24114">
    <property type="entry name" value="LEUCINE RICH REPEAT FAMILY PROTEIN"/>
    <property type="match status" value="1"/>
</dbReference>
<reference evidence="5" key="1">
    <citation type="submission" date="2017-05" db="UniProtKB">
        <authorList>
            <consortium name="EnsemblMetazoa"/>
        </authorList>
    </citation>
    <scope>IDENTIFICATION</scope>
</reference>